<comment type="caution">
    <text evidence="2">The sequence shown here is derived from an EMBL/GenBank/DDBJ whole genome shotgun (WGS) entry which is preliminary data.</text>
</comment>
<feature type="non-terminal residue" evidence="2">
    <location>
        <position position="145"/>
    </location>
</feature>
<gene>
    <name evidence="2" type="ORF">Tci_850555</name>
</gene>
<feature type="non-terminal residue" evidence="2">
    <location>
        <position position="1"/>
    </location>
</feature>
<dbReference type="AlphaFoldDB" id="A0A699QYQ0"/>
<reference evidence="2" key="1">
    <citation type="journal article" date="2019" name="Sci. Rep.">
        <title>Draft genome of Tanacetum cinerariifolium, the natural source of mosquito coil.</title>
        <authorList>
            <person name="Yamashiro T."/>
            <person name="Shiraishi A."/>
            <person name="Satake H."/>
            <person name="Nakayama K."/>
        </authorList>
    </citation>
    <scope>NUCLEOTIDE SEQUENCE</scope>
</reference>
<feature type="compositionally biased region" description="Polar residues" evidence="1">
    <location>
        <begin position="129"/>
        <end position="145"/>
    </location>
</feature>
<sequence length="145" mass="15591">TIEEGAAKLYNLIIGADTEEASTAGDTGEFALMDVISEVDLFSIGLPKLIVFTTNSKDVEGRPLFNRFAKTDSMKVVPPPLSRDYTSLSDHINLDESQMSYGTKSSTSSDSKSVSNNFVSCDHSDKSSEVNTNDFASTDSSVKSS</sequence>
<protein>
    <submittedName>
        <fullName evidence="2">Uncharacterized protein</fullName>
    </submittedName>
</protein>
<evidence type="ECO:0000256" key="1">
    <source>
        <dbReference type="SAM" id="MobiDB-lite"/>
    </source>
</evidence>
<organism evidence="2">
    <name type="scientific">Tanacetum cinerariifolium</name>
    <name type="common">Dalmatian daisy</name>
    <name type="synonym">Chrysanthemum cinerariifolium</name>
    <dbReference type="NCBI Taxonomy" id="118510"/>
    <lineage>
        <taxon>Eukaryota</taxon>
        <taxon>Viridiplantae</taxon>
        <taxon>Streptophyta</taxon>
        <taxon>Embryophyta</taxon>
        <taxon>Tracheophyta</taxon>
        <taxon>Spermatophyta</taxon>
        <taxon>Magnoliopsida</taxon>
        <taxon>eudicotyledons</taxon>
        <taxon>Gunneridae</taxon>
        <taxon>Pentapetalae</taxon>
        <taxon>asterids</taxon>
        <taxon>campanulids</taxon>
        <taxon>Asterales</taxon>
        <taxon>Asteraceae</taxon>
        <taxon>Asteroideae</taxon>
        <taxon>Anthemideae</taxon>
        <taxon>Anthemidinae</taxon>
        <taxon>Tanacetum</taxon>
    </lineage>
</organism>
<proteinExistence type="predicted"/>
<dbReference type="EMBL" id="BKCJ011066415">
    <property type="protein sequence ID" value="GFC78585.1"/>
    <property type="molecule type" value="Genomic_DNA"/>
</dbReference>
<evidence type="ECO:0000313" key="2">
    <source>
        <dbReference type="EMBL" id="GFC78585.1"/>
    </source>
</evidence>
<feature type="compositionally biased region" description="Low complexity" evidence="1">
    <location>
        <begin position="97"/>
        <end position="120"/>
    </location>
</feature>
<accession>A0A699QYQ0</accession>
<name>A0A699QYQ0_TANCI</name>
<feature type="region of interest" description="Disordered" evidence="1">
    <location>
        <begin position="96"/>
        <end position="145"/>
    </location>
</feature>